<gene>
    <name evidence="2" type="ORF">JEM65_04960</name>
</gene>
<proteinExistence type="predicted"/>
<keyword evidence="3" id="KW-1185">Reference proteome</keyword>
<organism evidence="2 3">
    <name type="scientific">Gelidibacter salicanalis</name>
    <dbReference type="NCBI Taxonomy" id="291193"/>
    <lineage>
        <taxon>Bacteria</taxon>
        <taxon>Pseudomonadati</taxon>
        <taxon>Bacteroidota</taxon>
        <taxon>Flavobacteriia</taxon>
        <taxon>Flavobacteriales</taxon>
        <taxon>Flavobacteriaceae</taxon>
        <taxon>Gelidibacter</taxon>
    </lineage>
</organism>
<comment type="caution">
    <text evidence="2">The sequence shown here is derived from an EMBL/GenBank/DDBJ whole genome shotgun (WGS) entry which is preliminary data.</text>
</comment>
<dbReference type="AlphaFoldDB" id="A0A934KSP2"/>
<feature type="compositionally biased region" description="Polar residues" evidence="1">
    <location>
        <begin position="76"/>
        <end position="88"/>
    </location>
</feature>
<feature type="region of interest" description="Disordered" evidence="1">
    <location>
        <begin position="74"/>
        <end position="95"/>
    </location>
</feature>
<dbReference type="RefSeq" id="WP_199597690.1">
    <property type="nucleotide sequence ID" value="NZ_JAEHJZ010000007.1"/>
</dbReference>
<evidence type="ECO:0000313" key="3">
    <source>
        <dbReference type="Proteomes" id="UP000662373"/>
    </source>
</evidence>
<evidence type="ECO:0000256" key="1">
    <source>
        <dbReference type="SAM" id="MobiDB-lite"/>
    </source>
</evidence>
<sequence length="95" mass="11074">MSLCCWWKTPTTAWKSSDLIKYIVGGKHQQWQENPYYDYNYCSSLRWVVGGKHQQGHDNDIGLRLCVVGGKHQQRHANTNNGRNTNKAISKKYFK</sequence>
<reference evidence="2 3" key="1">
    <citation type="submission" date="2020-09" db="EMBL/GenBank/DDBJ databases">
        <title>Draft genome of Gelidibacter salicanalis PAMC21136.</title>
        <authorList>
            <person name="Park H."/>
        </authorList>
    </citation>
    <scope>NUCLEOTIDE SEQUENCE [LARGE SCALE GENOMIC DNA]</scope>
    <source>
        <strain evidence="2 3">PAMC21136</strain>
    </source>
</reference>
<accession>A0A934KSP2</accession>
<evidence type="ECO:0000313" key="2">
    <source>
        <dbReference type="EMBL" id="MBJ7880008.1"/>
    </source>
</evidence>
<dbReference type="EMBL" id="JAEHJZ010000007">
    <property type="protein sequence ID" value="MBJ7880008.1"/>
    <property type="molecule type" value="Genomic_DNA"/>
</dbReference>
<dbReference type="Proteomes" id="UP000662373">
    <property type="component" value="Unassembled WGS sequence"/>
</dbReference>
<protein>
    <submittedName>
        <fullName evidence="2">Uncharacterized protein</fullName>
    </submittedName>
</protein>
<name>A0A934KSP2_9FLAO</name>